<keyword evidence="8" id="KW-0378">Hydrolase</keyword>
<keyword evidence="7 16" id="KW-0732">Signal</keyword>
<dbReference type="EMBL" id="WJEE01000039">
    <property type="protein sequence ID" value="MRI67729.1"/>
    <property type="molecule type" value="Genomic_DNA"/>
</dbReference>
<sequence length="448" mass="49851">MKDVMKKISILVVVALLMITTFSMNSLQVQAAENIEINAESAIIVDANTGKVLYEKQSDLKLPPASMTKMMTEYLVLEAINEGQISWDTTTQISDYAYWLASPGNNFSGIGLIQDQDYTVRELYEAMAIYSDNGTTVALSELIAGSEGEFVKMMNEKAEEMGLPEYKFVNSTGLSNSDLGDYHPEGTEPNEDNLLSARSSALLAYHLINDYPEALEYSSKTTTELDGRVLENWNWMLPDWNNDNFSQYSYEGVDGLKTGHTDAAGHCFTGTAQQGDRRIITVVMKTSSEGERFIETKKLMEYGFSQFETAELFPTGFQLEGESKLPVSKGKEKEVGVETAAAFETMIKTGEEELYDVRYEFDEDKLTEDGSLKAPLEEGEKIGQAILQYNGEIDYGYIGGDTADQRVDLVTTDAVEKQNWFMLALGAIGDFFANVFTTVVDFFKGLFS</sequence>
<dbReference type="GO" id="GO:0009002">
    <property type="term" value="F:serine-type D-Ala-D-Ala carboxypeptidase activity"/>
    <property type="evidence" value="ECO:0007669"/>
    <property type="project" value="UniProtKB-EC"/>
</dbReference>
<evidence type="ECO:0000256" key="2">
    <source>
        <dbReference type="ARBA" id="ARBA00004752"/>
    </source>
</evidence>
<dbReference type="GO" id="GO:0006508">
    <property type="term" value="P:proteolysis"/>
    <property type="evidence" value="ECO:0007669"/>
    <property type="project" value="UniProtKB-KW"/>
</dbReference>
<evidence type="ECO:0000256" key="13">
    <source>
        <dbReference type="PIRSR" id="PIRSR618044-1"/>
    </source>
</evidence>
<dbReference type="GO" id="GO:0008360">
    <property type="term" value="P:regulation of cell shape"/>
    <property type="evidence" value="ECO:0007669"/>
    <property type="project" value="UniProtKB-KW"/>
</dbReference>
<comment type="function">
    <text evidence="1">Removes C-terminal D-alanyl residues from sugar-peptide cell wall precursors.</text>
</comment>
<feature type="binding site" evidence="14">
    <location>
        <position position="257"/>
    </location>
    <ligand>
        <name>substrate</name>
    </ligand>
</feature>
<feature type="active site" evidence="13">
    <location>
        <position position="131"/>
    </location>
</feature>
<dbReference type="InterPro" id="IPR012907">
    <property type="entry name" value="Peptidase_S11_C"/>
</dbReference>
<evidence type="ECO:0000313" key="19">
    <source>
        <dbReference type="Proteomes" id="UP000435187"/>
    </source>
</evidence>
<dbReference type="Pfam" id="PF07943">
    <property type="entry name" value="PBP5_C"/>
    <property type="match status" value="1"/>
</dbReference>
<evidence type="ECO:0000256" key="9">
    <source>
        <dbReference type="ARBA" id="ARBA00022960"/>
    </source>
</evidence>
<dbReference type="RefSeq" id="WP_153836278.1">
    <property type="nucleotide sequence ID" value="NZ_JBHUMW010000088.1"/>
</dbReference>
<dbReference type="PANTHER" id="PTHR21581:SF11">
    <property type="entry name" value="D-ALANYL-D-ALANINE CARBOXYPEPTIDASE DACA"/>
    <property type="match status" value="1"/>
</dbReference>
<evidence type="ECO:0000256" key="12">
    <source>
        <dbReference type="ARBA" id="ARBA00034000"/>
    </source>
</evidence>
<dbReference type="Pfam" id="PF00768">
    <property type="entry name" value="Peptidase_S11"/>
    <property type="match status" value="1"/>
</dbReference>
<name>A0A6N7R2Z5_9BACI</name>
<dbReference type="UniPathway" id="UPA00219"/>
<proteinExistence type="inferred from homology"/>
<evidence type="ECO:0000256" key="11">
    <source>
        <dbReference type="ARBA" id="ARBA00023316"/>
    </source>
</evidence>
<comment type="similarity">
    <text evidence="3 15">Belongs to the peptidase S11 family.</text>
</comment>
<feature type="chain" id="PRO_5026915746" description="serine-type D-Ala-D-Ala carboxypeptidase" evidence="16">
    <location>
        <begin position="32"/>
        <end position="448"/>
    </location>
</feature>
<feature type="domain" description="Peptidase S11 D-Ala-D-Ala carboxypeptidase A C-terminal" evidence="17">
    <location>
        <begin position="307"/>
        <end position="417"/>
    </location>
</feature>
<dbReference type="SUPFAM" id="SSF69189">
    <property type="entry name" value="Penicillin-binding protein associated domain"/>
    <property type="match status" value="1"/>
</dbReference>
<evidence type="ECO:0000256" key="16">
    <source>
        <dbReference type="SAM" id="SignalP"/>
    </source>
</evidence>
<evidence type="ECO:0000256" key="5">
    <source>
        <dbReference type="ARBA" id="ARBA00022645"/>
    </source>
</evidence>
<accession>A0A6N7R2Z5</accession>
<dbReference type="Gene3D" id="2.60.410.10">
    <property type="entry name" value="D-Ala-D-Ala carboxypeptidase, C-terminal domain"/>
    <property type="match status" value="1"/>
</dbReference>
<evidence type="ECO:0000256" key="3">
    <source>
        <dbReference type="ARBA" id="ARBA00007164"/>
    </source>
</evidence>
<dbReference type="PRINTS" id="PR00725">
    <property type="entry name" value="DADACBPTASE1"/>
</dbReference>
<comment type="pathway">
    <text evidence="2">Cell wall biogenesis; peptidoglycan biosynthesis.</text>
</comment>
<evidence type="ECO:0000256" key="7">
    <source>
        <dbReference type="ARBA" id="ARBA00022729"/>
    </source>
</evidence>
<evidence type="ECO:0000256" key="4">
    <source>
        <dbReference type="ARBA" id="ARBA00012448"/>
    </source>
</evidence>
<dbReference type="SUPFAM" id="SSF56601">
    <property type="entry name" value="beta-lactamase/transpeptidase-like"/>
    <property type="match status" value="1"/>
</dbReference>
<dbReference type="PANTHER" id="PTHR21581">
    <property type="entry name" value="D-ALANYL-D-ALANINE CARBOXYPEPTIDASE"/>
    <property type="match status" value="1"/>
</dbReference>
<dbReference type="InterPro" id="IPR012338">
    <property type="entry name" value="Beta-lactam/transpept-like"/>
</dbReference>
<keyword evidence="11" id="KW-0961">Cell wall biogenesis/degradation</keyword>
<evidence type="ECO:0000259" key="17">
    <source>
        <dbReference type="SMART" id="SM00936"/>
    </source>
</evidence>
<keyword evidence="10" id="KW-0573">Peptidoglycan synthesis</keyword>
<protein>
    <recommendedName>
        <fullName evidence="4">serine-type D-Ala-D-Ala carboxypeptidase</fullName>
        <ecNumber evidence="4">3.4.16.4</ecNumber>
    </recommendedName>
</protein>
<keyword evidence="19" id="KW-1185">Reference proteome</keyword>
<dbReference type="GO" id="GO:0009252">
    <property type="term" value="P:peptidoglycan biosynthetic process"/>
    <property type="evidence" value="ECO:0007669"/>
    <property type="project" value="UniProtKB-UniPathway"/>
</dbReference>
<dbReference type="GO" id="GO:0071555">
    <property type="term" value="P:cell wall organization"/>
    <property type="evidence" value="ECO:0007669"/>
    <property type="project" value="UniProtKB-KW"/>
</dbReference>
<keyword evidence="9" id="KW-0133">Cell shape</keyword>
<feature type="active site" description="Proton acceptor" evidence="13">
    <location>
        <position position="69"/>
    </location>
</feature>
<evidence type="ECO:0000256" key="14">
    <source>
        <dbReference type="PIRSR" id="PIRSR618044-2"/>
    </source>
</evidence>
<dbReference type="InterPro" id="IPR001967">
    <property type="entry name" value="Peptidase_S11_N"/>
</dbReference>
<evidence type="ECO:0000256" key="15">
    <source>
        <dbReference type="RuleBase" id="RU004016"/>
    </source>
</evidence>
<dbReference type="PROSITE" id="PS00430">
    <property type="entry name" value="TONB_DEPENDENT_REC_1"/>
    <property type="match status" value="1"/>
</dbReference>
<dbReference type="AlphaFoldDB" id="A0A6N7R2Z5"/>
<comment type="caution">
    <text evidence="18">The sequence shown here is derived from an EMBL/GenBank/DDBJ whole genome shotgun (WGS) entry which is preliminary data.</text>
</comment>
<dbReference type="InterPro" id="IPR037167">
    <property type="entry name" value="Peptidase_S11_C_sf"/>
</dbReference>
<dbReference type="Proteomes" id="UP000435187">
    <property type="component" value="Unassembled WGS sequence"/>
</dbReference>
<dbReference type="InterPro" id="IPR018044">
    <property type="entry name" value="Peptidase_S11"/>
</dbReference>
<keyword evidence="5 18" id="KW-0121">Carboxypeptidase</keyword>
<keyword evidence="6" id="KW-0645">Protease</keyword>
<evidence type="ECO:0000313" key="18">
    <source>
        <dbReference type="EMBL" id="MRI67729.1"/>
    </source>
</evidence>
<evidence type="ECO:0000256" key="1">
    <source>
        <dbReference type="ARBA" id="ARBA00003217"/>
    </source>
</evidence>
<dbReference type="EC" id="3.4.16.4" evidence="4"/>
<evidence type="ECO:0000256" key="6">
    <source>
        <dbReference type="ARBA" id="ARBA00022670"/>
    </source>
</evidence>
<evidence type="ECO:0000256" key="10">
    <source>
        <dbReference type="ARBA" id="ARBA00022984"/>
    </source>
</evidence>
<organism evidence="18 19">
    <name type="scientific">Gracilibacillus thailandensis</name>
    <dbReference type="NCBI Taxonomy" id="563735"/>
    <lineage>
        <taxon>Bacteria</taxon>
        <taxon>Bacillati</taxon>
        <taxon>Bacillota</taxon>
        <taxon>Bacilli</taxon>
        <taxon>Bacillales</taxon>
        <taxon>Bacillaceae</taxon>
        <taxon>Gracilibacillus</taxon>
    </lineage>
</organism>
<reference evidence="18 19" key="1">
    <citation type="submission" date="2019-10" db="EMBL/GenBank/DDBJ databases">
        <title>Gracilibacillus salitolerans sp. nov., a moderate halophile isolated from a saline soil in northwest China.</title>
        <authorList>
            <person name="Gan L."/>
        </authorList>
    </citation>
    <scope>NUCLEOTIDE SEQUENCE [LARGE SCALE GENOMIC DNA]</scope>
    <source>
        <strain evidence="18 19">TP2-8</strain>
    </source>
</reference>
<comment type="catalytic activity">
    <reaction evidence="12">
        <text>Preferential cleavage: (Ac)2-L-Lys-D-Ala-|-D-Ala. Also transpeptidation of peptidyl-alanyl moieties that are N-acyl substituents of D-alanine.</text>
        <dbReference type="EC" id="3.4.16.4"/>
    </reaction>
</comment>
<feature type="signal peptide" evidence="16">
    <location>
        <begin position="1"/>
        <end position="31"/>
    </location>
</feature>
<dbReference type="InterPro" id="IPR010916">
    <property type="entry name" value="TonB_box_CS"/>
</dbReference>
<dbReference type="InterPro" id="IPR015956">
    <property type="entry name" value="Peniciliin-bd_prot_C_sf"/>
</dbReference>
<dbReference type="Gene3D" id="3.40.710.10">
    <property type="entry name" value="DD-peptidase/beta-lactamase superfamily"/>
    <property type="match status" value="1"/>
</dbReference>
<gene>
    <name evidence="18" type="ORF">GH885_15515</name>
</gene>
<feature type="active site" description="Acyl-ester intermediate" evidence="13">
    <location>
        <position position="66"/>
    </location>
</feature>
<evidence type="ECO:0000256" key="8">
    <source>
        <dbReference type="ARBA" id="ARBA00022801"/>
    </source>
</evidence>
<dbReference type="SMART" id="SM00936">
    <property type="entry name" value="PBP5_C"/>
    <property type="match status" value="1"/>
</dbReference>